<dbReference type="GO" id="GO:0016787">
    <property type="term" value="F:hydrolase activity"/>
    <property type="evidence" value="ECO:0007669"/>
    <property type="project" value="UniProtKB-KW"/>
</dbReference>
<keyword evidence="1" id="KW-0732">Signal</keyword>
<dbReference type="PANTHER" id="PTHR43283:SF3">
    <property type="entry name" value="BETA-LACTAMASE FAMILY PROTEIN (AFU_ORTHOLOGUE AFUA_5G07500)"/>
    <property type="match status" value="1"/>
</dbReference>
<dbReference type="AlphaFoldDB" id="A0A3B9IJQ4"/>
<dbReference type="InterPro" id="IPR012338">
    <property type="entry name" value="Beta-lactam/transpept-like"/>
</dbReference>
<dbReference type="EMBL" id="DMAI01000185">
    <property type="protein sequence ID" value="HAE48104.1"/>
    <property type="molecule type" value="Genomic_DNA"/>
</dbReference>
<dbReference type="PANTHER" id="PTHR43283">
    <property type="entry name" value="BETA-LACTAMASE-RELATED"/>
    <property type="match status" value="1"/>
</dbReference>
<name>A0A3B9IJQ4_9PROT</name>
<keyword evidence="3" id="KW-0378">Hydrolase</keyword>
<comment type="caution">
    <text evidence="3">The sequence shown here is derived from an EMBL/GenBank/DDBJ whole genome shotgun (WGS) entry which is preliminary data.</text>
</comment>
<dbReference type="Pfam" id="PF00144">
    <property type="entry name" value="Beta-lactamase"/>
    <property type="match status" value="1"/>
</dbReference>
<proteinExistence type="predicted"/>
<organism evidence="3 4">
    <name type="scientific">Tistrella mobilis</name>
    <dbReference type="NCBI Taxonomy" id="171437"/>
    <lineage>
        <taxon>Bacteria</taxon>
        <taxon>Pseudomonadati</taxon>
        <taxon>Pseudomonadota</taxon>
        <taxon>Alphaproteobacteria</taxon>
        <taxon>Geminicoccales</taxon>
        <taxon>Geminicoccaceae</taxon>
        <taxon>Tistrella</taxon>
    </lineage>
</organism>
<protein>
    <submittedName>
        <fullName evidence="3">Serine hydrolase</fullName>
    </submittedName>
</protein>
<evidence type="ECO:0000313" key="4">
    <source>
        <dbReference type="Proteomes" id="UP000257706"/>
    </source>
</evidence>
<evidence type="ECO:0000313" key="3">
    <source>
        <dbReference type="EMBL" id="HAE48104.1"/>
    </source>
</evidence>
<gene>
    <name evidence="3" type="ORF">DCK97_11845</name>
</gene>
<accession>A0A3B9IJQ4</accession>
<dbReference type="InterPro" id="IPR050789">
    <property type="entry name" value="Diverse_Enzym_Activities"/>
</dbReference>
<evidence type="ECO:0000256" key="1">
    <source>
        <dbReference type="SAM" id="SignalP"/>
    </source>
</evidence>
<dbReference type="InterPro" id="IPR001466">
    <property type="entry name" value="Beta-lactam-related"/>
</dbReference>
<dbReference type="Proteomes" id="UP000257706">
    <property type="component" value="Unassembled WGS sequence"/>
</dbReference>
<evidence type="ECO:0000259" key="2">
    <source>
        <dbReference type="Pfam" id="PF00144"/>
    </source>
</evidence>
<feature type="chain" id="PRO_5017674359" evidence="1">
    <location>
        <begin position="25"/>
        <end position="415"/>
    </location>
</feature>
<feature type="signal peptide" evidence="1">
    <location>
        <begin position="1"/>
        <end position="24"/>
    </location>
</feature>
<sequence>MRSLSVAASLAAVTLPLALTPAAADDKTTGDKTTGEKTLGARIDRVVDTAIAEGRIAGAVILVAEDGRLVHRRAAGHLDREAGLPMREDAIFRFASVSKPFVAAAALALVDDGVLDPDAPITRHLPGFRPATSDGDRPVITLRQLLSHTAGLDYGFFQPADGPYARAGISDGLDDRPGLTLAENLRRLALVPLRSRPGAAWHYSLAIDVTGGLIEAATGRTLPDVVREKVTEPLGLEDTGFTVADTTRLAVPYVDAPQGGVPRRMAAAEAVPFGGSAVHYAPGRILDPDAWPSGGAGMAGTAADVLALLEAIRTGGGGVLSPGMAAAFARPATGNLPLDVTGPGWAFGLGAAVLTDPALAGSPQSPGTWAWGGAYGHSWFVDPVRKLTVVAMTNTALAGMTGAFPDALRDAIYAD</sequence>
<reference evidence="3 4" key="1">
    <citation type="journal article" date="2018" name="Nat. Biotechnol.">
        <title>A standardized bacterial taxonomy based on genome phylogeny substantially revises the tree of life.</title>
        <authorList>
            <person name="Parks D.H."/>
            <person name="Chuvochina M."/>
            <person name="Waite D.W."/>
            <person name="Rinke C."/>
            <person name="Skarshewski A."/>
            <person name="Chaumeil P.A."/>
            <person name="Hugenholtz P."/>
        </authorList>
    </citation>
    <scope>NUCLEOTIDE SEQUENCE [LARGE SCALE GENOMIC DNA]</scope>
    <source>
        <strain evidence="3">UBA8739</strain>
    </source>
</reference>
<dbReference type="SUPFAM" id="SSF56601">
    <property type="entry name" value="beta-lactamase/transpeptidase-like"/>
    <property type="match status" value="1"/>
</dbReference>
<dbReference type="Gene3D" id="3.40.710.10">
    <property type="entry name" value="DD-peptidase/beta-lactamase superfamily"/>
    <property type="match status" value="1"/>
</dbReference>
<feature type="domain" description="Beta-lactamase-related" evidence="2">
    <location>
        <begin position="43"/>
        <end position="397"/>
    </location>
</feature>